<dbReference type="GeneID" id="115819502"/>
<evidence type="ECO:0000259" key="12">
    <source>
        <dbReference type="PROSITE" id="PS50071"/>
    </source>
</evidence>
<evidence type="ECO:0000256" key="4">
    <source>
        <dbReference type="ARBA" id="ARBA00023125"/>
    </source>
</evidence>
<feature type="compositionally biased region" description="Basic and acidic residues" evidence="11">
    <location>
        <begin position="348"/>
        <end position="373"/>
    </location>
</feature>
<organism evidence="13 14">
    <name type="scientific">Chanos chanos</name>
    <name type="common">Milkfish</name>
    <name type="synonym">Mugil chanos</name>
    <dbReference type="NCBI Taxonomy" id="29144"/>
    <lineage>
        <taxon>Eukaryota</taxon>
        <taxon>Metazoa</taxon>
        <taxon>Chordata</taxon>
        <taxon>Craniata</taxon>
        <taxon>Vertebrata</taxon>
        <taxon>Euteleostomi</taxon>
        <taxon>Actinopterygii</taxon>
        <taxon>Neopterygii</taxon>
        <taxon>Teleostei</taxon>
        <taxon>Ostariophysi</taxon>
        <taxon>Gonorynchiformes</taxon>
        <taxon>Chanidae</taxon>
        <taxon>Chanos</taxon>
    </lineage>
</organism>
<evidence type="ECO:0000256" key="1">
    <source>
        <dbReference type="ARBA" id="ARBA00004123"/>
    </source>
</evidence>
<evidence type="ECO:0000256" key="10">
    <source>
        <dbReference type="RuleBase" id="RU000682"/>
    </source>
</evidence>
<dbReference type="InterPro" id="IPR020479">
    <property type="entry name" value="HD_metazoa"/>
</dbReference>
<comment type="subcellular location">
    <subcellularLocation>
        <location evidence="1 9 10">Nucleus</location>
    </subcellularLocation>
</comment>
<dbReference type="SUPFAM" id="SSF46689">
    <property type="entry name" value="Homeodomain-like"/>
    <property type="match status" value="1"/>
</dbReference>
<dbReference type="InterPro" id="IPR042634">
    <property type="entry name" value="MOX-1/MOX-2"/>
</dbReference>
<dbReference type="PANTHER" id="PTHR24328:SF1">
    <property type="entry name" value="HOMEOBOX PROTEIN MOX-2"/>
    <property type="match status" value="1"/>
</dbReference>
<feature type="domain" description="Homeobox" evidence="12">
    <location>
        <begin position="257"/>
        <end position="317"/>
    </location>
</feature>
<evidence type="ECO:0000256" key="5">
    <source>
        <dbReference type="ARBA" id="ARBA00023155"/>
    </source>
</evidence>
<dbReference type="CTD" id="556898"/>
<gene>
    <name evidence="14" type="primary">meox2a</name>
</gene>
<dbReference type="GO" id="GO:0045944">
    <property type="term" value="P:positive regulation of transcription by RNA polymerase II"/>
    <property type="evidence" value="ECO:0007669"/>
    <property type="project" value="InterPro"/>
</dbReference>
<dbReference type="PROSITE" id="PS50071">
    <property type="entry name" value="HOMEOBOX_2"/>
    <property type="match status" value="1"/>
</dbReference>
<evidence type="ECO:0000313" key="14">
    <source>
        <dbReference type="RefSeq" id="XP_030638871.1"/>
    </source>
</evidence>
<reference evidence="14" key="1">
    <citation type="submission" date="2025-08" db="UniProtKB">
        <authorList>
            <consortium name="RefSeq"/>
        </authorList>
    </citation>
    <scope>IDENTIFICATION</scope>
</reference>
<dbReference type="Pfam" id="PF00046">
    <property type="entry name" value="Homeodomain"/>
    <property type="match status" value="1"/>
</dbReference>
<evidence type="ECO:0000256" key="3">
    <source>
        <dbReference type="ARBA" id="ARBA00023015"/>
    </source>
</evidence>
<evidence type="ECO:0000256" key="2">
    <source>
        <dbReference type="ARBA" id="ARBA00022473"/>
    </source>
</evidence>
<dbReference type="InterPro" id="IPR001356">
    <property type="entry name" value="HD"/>
</dbReference>
<keyword evidence="2" id="KW-0217">Developmental protein</keyword>
<dbReference type="FunFam" id="1.10.10.60:FF:000109">
    <property type="entry name" value="Homeobox protein MOX-2"/>
    <property type="match status" value="1"/>
</dbReference>
<dbReference type="CDD" id="cd00086">
    <property type="entry name" value="homeodomain"/>
    <property type="match status" value="1"/>
</dbReference>
<dbReference type="GO" id="GO:0061053">
    <property type="term" value="P:somite development"/>
    <property type="evidence" value="ECO:0007669"/>
    <property type="project" value="TreeGrafter"/>
</dbReference>
<feature type="DNA-binding region" description="Homeobox" evidence="9">
    <location>
        <begin position="259"/>
        <end position="318"/>
    </location>
</feature>
<keyword evidence="4 9" id="KW-0238">DNA-binding</keyword>
<evidence type="ECO:0000256" key="6">
    <source>
        <dbReference type="ARBA" id="ARBA00023159"/>
    </source>
</evidence>
<sequence>MAMREAKKNPRITTEAILLNLSNSGTNISRQTLQRTLHNTGLLDADQGGLHFSKTDSFLSLYGSVHPPQAGLAPQAVPVMDRGLFSCLHSTLLPPQALHTALTLHGCSDHLSAPDQRTCPSSSSLGPGYLSNEGLFGRPEYQDGPPVPPQQVPRPQQPVDWHTSTGIHRASAAAASFRQRVPGTETGSLDFSDPEGPNLRSGTLDHSGGASERTLCVSSDFGKQTVPPLAADTRNGKRRTESSESHNINQIKPDVNSKPRKERTAFTREQIRELEVEFAHHNYLTRLRRYEIAVNLDLTERQVKVWFQNRRMKWKRVKGGHHGAVVRETEMMSVEKGSLLPSEFAGTTEHHHTVDSPANEDSHNSDQNTEHAQLEWQGD</sequence>
<evidence type="ECO:0000313" key="13">
    <source>
        <dbReference type="Proteomes" id="UP000504632"/>
    </source>
</evidence>
<dbReference type="InterPro" id="IPR009057">
    <property type="entry name" value="Homeodomain-like_sf"/>
</dbReference>
<accession>A0A6J2W654</accession>
<protein>
    <submittedName>
        <fullName evidence="14">Homeobox protein MOX-2</fullName>
    </submittedName>
</protein>
<proteinExistence type="predicted"/>
<feature type="compositionally biased region" description="Pro residues" evidence="11">
    <location>
        <begin position="145"/>
        <end position="156"/>
    </location>
</feature>
<dbReference type="PROSITE" id="PS00027">
    <property type="entry name" value="HOMEOBOX_1"/>
    <property type="match status" value="1"/>
</dbReference>
<dbReference type="Proteomes" id="UP000504632">
    <property type="component" value="Chromosome 8"/>
</dbReference>
<evidence type="ECO:0000256" key="11">
    <source>
        <dbReference type="SAM" id="MobiDB-lite"/>
    </source>
</evidence>
<keyword evidence="7" id="KW-0804">Transcription</keyword>
<dbReference type="OrthoDB" id="6159439at2759"/>
<dbReference type="GO" id="GO:0000978">
    <property type="term" value="F:RNA polymerase II cis-regulatory region sequence-specific DNA binding"/>
    <property type="evidence" value="ECO:0007669"/>
    <property type="project" value="TreeGrafter"/>
</dbReference>
<dbReference type="InParanoid" id="A0A6J2W654"/>
<dbReference type="SMART" id="SM00389">
    <property type="entry name" value="HOX"/>
    <property type="match status" value="1"/>
</dbReference>
<dbReference type="RefSeq" id="XP_030638871.1">
    <property type="nucleotide sequence ID" value="XM_030783011.1"/>
</dbReference>
<keyword evidence="3" id="KW-0805">Transcription regulation</keyword>
<feature type="region of interest" description="Disordered" evidence="11">
    <location>
        <begin position="112"/>
        <end position="262"/>
    </location>
</feature>
<feature type="compositionally biased region" description="Basic and acidic residues" evidence="11">
    <location>
        <begin position="234"/>
        <end position="244"/>
    </location>
</feature>
<dbReference type="Gene3D" id="1.10.10.60">
    <property type="entry name" value="Homeodomain-like"/>
    <property type="match status" value="1"/>
</dbReference>
<evidence type="ECO:0000256" key="9">
    <source>
        <dbReference type="PROSITE-ProRule" id="PRU00108"/>
    </source>
</evidence>
<feature type="compositionally biased region" description="Low complexity" evidence="11">
    <location>
        <begin position="120"/>
        <end position="131"/>
    </location>
</feature>
<dbReference type="PRINTS" id="PR00024">
    <property type="entry name" value="HOMEOBOX"/>
</dbReference>
<dbReference type="AlphaFoldDB" id="A0A6J2W654"/>
<evidence type="ECO:0000256" key="8">
    <source>
        <dbReference type="ARBA" id="ARBA00023242"/>
    </source>
</evidence>
<keyword evidence="6" id="KW-0010">Activator</keyword>
<evidence type="ECO:0000256" key="7">
    <source>
        <dbReference type="ARBA" id="ARBA00023163"/>
    </source>
</evidence>
<keyword evidence="8 9" id="KW-0539">Nucleus</keyword>
<dbReference type="GO" id="GO:0000981">
    <property type="term" value="F:DNA-binding transcription factor activity, RNA polymerase II-specific"/>
    <property type="evidence" value="ECO:0007669"/>
    <property type="project" value="InterPro"/>
</dbReference>
<dbReference type="GO" id="GO:0005634">
    <property type="term" value="C:nucleus"/>
    <property type="evidence" value="ECO:0007669"/>
    <property type="project" value="UniProtKB-SubCell"/>
</dbReference>
<name>A0A6J2W654_CHACN</name>
<dbReference type="PANTHER" id="PTHR24328">
    <property type="entry name" value="HOMEOBOX PROTEIN MOX"/>
    <property type="match status" value="1"/>
</dbReference>
<dbReference type="InterPro" id="IPR017970">
    <property type="entry name" value="Homeobox_CS"/>
</dbReference>
<keyword evidence="13" id="KW-1185">Reference proteome</keyword>
<keyword evidence="5 9" id="KW-0371">Homeobox</keyword>
<feature type="region of interest" description="Disordered" evidence="11">
    <location>
        <begin position="346"/>
        <end position="379"/>
    </location>
</feature>